<sequence>MAAAVLGIFEHLQPGIPGACARYYFGDCSKGYPCQLHDALMQSLIRVNNALTELQASIENQPIKVSQLSQLKGGSLRLEANSILAANWLMTFLGTWGPRVDPDFTPRSQLYKVVLKGLPRGIFDKNKHHLIDKICDSNNIDPRNIDQLHYSRCAGGNSMIICTYSQEIAKSIEQKGLKIEKSLIKCHRYIKINEQCEKCLKIGHHYYWCKFNTICERCGGGHWSHTCKGQASGKCHVCLTERSSSSTQPLDINSLEFNHSAYSNKCPTKLEAIQKYNDIKIRFEAEILKAKKS</sequence>
<dbReference type="GeneID" id="18922259"/>
<dbReference type="InParanoid" id="F4REP0"/>
<dbReference type="RefSeq" id="XP_007407493.1">
    <property type="nucleotide sequence ID" value="XM_007407431.1"/>
</dbReference>
<dbReference type="HOGENOM" id="CLU_950207_0_0_1"/>
<name>F4REP0_MELLP</name>
<dbReference type="Proteomes" id="UP000001072">
    <property type="component" value="Unassembled WGS sequence"/>
</dbReference>
<dbReference type="OrthoDB" id="4230923at2759"/>
<dbReference type="KEGG" id="mlr:MELLADRAFT_104433"/>
<proteinExistence type="predicted"/>
<keyword evidence="2" id="KW-1185">Reference proteome</keyword>
<reference evidence="2" key="1">
    <citation type="journal article" date="2011" name="Proc. Natl. Acad. Sci. U.S.A.">
        <title>Obligate biotrophy features unraveled by the genomic analysis of rust fungi.</title>
        <authorList>
            <person name="Duplessis S."/>
            <person name="Cuomo C.A."/>
            <person name="Lin Y.-C."/>
            <person name="Aerts A."/>
            <person name="Tisserant E."/>
            <person name="Veneault-Fourrey C."/>
            <person name="Joly D.L."/>
            <person name="Hacquard S."/>
            <person name="Amselem J."/>
            <person name="Cantarel B.L."/>
            <person name="Chiu R."/>
            <person name="Coutinho P.M."/>
            <person name="Feau N."/>
            <person name="Field M."/>
            <person name="Frey P."/>
            <person name="Gelhaye E."/>
            <person name="Goldberg J."/>
            <person name="Grabherr M.G."/>
            <person name="Kodira C.D."/>
            <person name="Kohler A."/>
            <person name="Kuees U."/>
            <person name="Lindquist E.A."/>
            <person name="Lucas S.M."/>
            <person name="Mago R."/>
            <person name="Mauceli E."/>
            <person name="Morin E."/>
            <person name="Murat C."/>
            <person name="Pangilinan J.L."/>
            <person name="Park R."/>
            <person name="Pearson M."/>
            <person name="Quesneville H."/>
            <person name="Rouhier N."/>
            <person name="Sakthikumar S."/>
            <person name="Salamov A.A."/>
            <person name="Schmutz J."/>
            <person name="Selles B."/>
            <person name="Shapiro H."/>
            <person name="Tanguay P."/>
            <person name="Tuskan G.A."/>
            <person name="Henrissat B."/>
            <person name="Van de Peer Y."/>
            <person name="Rouze P."/>
            <person name="Ellis J.G."/>
            <person name="Dodds P.N."/>
            <person name="Schein J.E."/>
            <person name="Zhong S."/>
            <person name="Hamelin R.C."/>
            <person name="Grigoriev I.V."/>
            <person name="Szabo L.J."/>
            <person name="Martin F."/>
        </authorList>
    </citation>
    <scope>NUCLEOTIDE SEQUENCE [LARGE SCALE GENOMIC DNA]</scope>
    <source>
        <strain evidence="2">98AG31 / pathotype 3-4-7</strain>
    </source>
</reference>
<dbReference type="VEuPathDB" id="FungiDB:MELLADRAFT_104433"/>
<organism evidence="2">
    <name type="scientific">Melampsora larici-populina (strain 98AG31 / pathotype 3-4-7)</name>
    <name type="common">Poplar leaf rust fungus</name>
    <dbReference type="NCBI Taxonomy" id="747676"/>
    <lineage>
        <taxon>Eukaryota</taxon>
        <taxon>Fungi</taxon>
        <taxon>Dikarya</taxon>
        <taxon>Basidiomycota</taxon>
        <taxon>Pucciniomycotina</taxon>
        <taxon>Pucciniomycetes</taxon>
        <taxon>Pucciniales</taxon>
        <taxon>Melampsoraceae</taxon>
        <taxon>Melampsora</taxon>
    </lineage>
</organism>
<dbReference type="AlphaFoldDB" id="F4REP0"/>
<gene>
    <name evidence="1" type="ORF">MELLADRAFT_104433</name>
</gene>
<evidence type="ECO:0000313" key="1">
    <source>
        <dbReference type="EMBL" id="EGG09133.1"/>
    </source>
</evidence>
<evidence type="ECO:0000313" key="2">
    <source>
        <dbReference type="Proteomes" id="UP000001072"/>
    </source>
</evidence>
<accession>F4REP0</accession>
<dbReference type="EMBL" id="GL883098">
    <property type="protein sequence ID" value="EGG09133.1"/>
    <property type="molecule type" value="Genomic_DNA"/>
</dbReference>
<protein>
    <submittedName>
        <fullName evidence="1">Uncharacterized protein</fullName>
    </submittedName>
</protein>